<protein>
    <submittedName>
        <fullName evidence="2">Uncharacterized protein</fullName>
    </submittedName>
</protein>
<dbReference type="EMBL" id="UINC01119898">
    <property type="protein sequence ID" value="SVC94038.1"/>
    <property type="molecule type" value="Genomic_DNA"/>
</dbReference>
<reference evidence="2" key="1">
    <citation type="submission" date="2018-05" db="EMBL/GenBank/DDBJ databases">
        <authorList>
            <person name="Lanie J.A."/>
            <person name="Ng W.-L."/>
            <person name="Kazmierczak K.M."/>
            <person name="Andrzejewski T.M."/>
            <person name="Davidsen T.M."/>
            <person name="Wayne K.J."/>
            <person name="Tettelin H."/>
            <person name="Glass J.I."/>
            <person name="Rusch D."/>
            <person name="Podicherti R."/>
            <person name="Tsui H.-C.T."/>
            <person name="Winkler M.E."/>
        </authorList>
    </citation>
    <scope>NUCLEOTIDE SEQUENCE</scope>
</reference>
<name>A0A382RAJ0_9ZZZZ</name>
<feature type="region of interest" description="Disordered" evidence="1">
    <location>
        <begin position="1"/>
        <end position="28"/>
    </location>
</feature>
<feature type="compositionally biased region" description="Basic and acidic residues" evidence="1">
    <location>
        <begin position="1"/>
        <end position="12"/>
    </location>
</feature>
<feature type="non-terminal residue" evidence="2">
    <location>
        <position position="28"/>
    </location>
</feature>
<feature type="compositionally biased region" description="Basic and acidic residues" evidence="1">
    <location>
        <begin position="19"/>
        <end position="28"/>
    </location>
</feature>
<gene>
    <name evidence="2" type="ORF">METZ01_LOCUS346892</name>
</gene>
<proteinExistence type="predicted"/>
<evidence type="ECO:0000313" key="2">
    <source>
        <dbReference type="EMBL" id="SVC94038.1"/>
    </source>
</evidence>
<dbReference type="AlphaFoldDB" id="A0A382RAJ0"/>
<sequence>MSEQLQDWRNDGVKVISGKHLDRNTPQT</sequence>
<accession>A0A382RAJ0</accession>
<evidence type="ECO:0000256" key="1">
    <source>
        <dbReference type="SAM" id="MobiDB-lite"/>
    </source>
</evidence>
<organism evidence="2">
    <name type="scientific">marine metagenome</name>
    <dbReference type="NCBI Taxonomy" id="408172"/>
    <lineage>
        <taxon>unclassified sequences</taxon>
        <taxon>metagenomes</taxon>
        <taxon>ecological metagenomes</taxon>
    </lineage>
</organism>